<dbReference type="GeneID" id="40332132"/>
<proteinExistence type="predicted"/>
<dbReference type="AlphaFoldDB" id="A0A422N1V6"/>
<feature type="domain" description="EF-hand" evidence="3">
    <location>
        <begin position="131"/>
        <end position="166"/>
    </location>
</feature>
<comment type="caution">
    <text evidence="4">The sequence shown here is derived from an EMBL/GenBank/DDBJ whole genome shotgun (WGS) entry which is preliminary data.</text>
</comment>
<dbReference type="PANTHER" id="PTHR46311:SF3">
    <property type="entry name" value="CALCIUM-BINDING PROTEIN 8"/>
    <property type="match status" value="1"/>
</dbReference>
<dbReference type="InterPro" id="IPR002048">
    <property type="entry name" value="EF_hand_dom"/>
</dbReference>
<accession>A0A422N1V6</accession>
<protein>
    <submittedName>
        <fullName evidence="4">EF hand</fullName>
    </submittedName>
</protein>
<keyword evidence="1" id="KW-0677">Repeat</keyword>
<dbReference type="PROSITE" id="PS00018">
    <property type="entry name" value="EF_HAND_1"/>
    <property type="match status" value="3"/>
</dbReference>
<feature type="domain" description="EF-hand" evidence="3">
    <location>
        <begin position="50"/>
        <end position="85"/>
    </location>
</feature>
<dbReference type="SMART" id="SM00054">
    <property type="entry name" value="EFh"/>
    <property type="match status" value="4"/>
</dbReference>
<sequence length="170" mass="19881">TGQEPWHQFGLSREEYDQIMALFIFFDTDDNGWLDRREIGRLARWLNFARSDRDIDRMFREMDTDRSGTLSLSEFLTWLSQNRPDPNALYGLSQSDYNTIMMQFRMYDKGKNGLLSMDEFARLTLSLGEVANMDAGRCLFRSIDTDGNGVIGLHEFLTHRARMQCRNEKA</sequence>
<evidence type="ECO:0000256" key="1">
    <source>
        <dbReference type="ARBA" id="ARBA00022737"/>
    </source>
</evidence>
<feature type="domain" description="EF-hand" evidence="3">
    <location>
        <begin position="14"/>
        <end position="49"/>
    </location>
</feature>
<evidence type="ECO:0000256" key="2">
    <source>
        <dbReference type="ARBA" id="ARBA00022837"/>
    </source>
</evidence>
<name>A0A422N1V6_TRYRA</name>
<reference evidence="4 5" key="1">
    <citation type="journal article" date="2018" name="BMC Genomics">
        <title>Genomic comparison of Trypanosoma conorhini and Trypanosoma rangeli to Trypanosoma cruzi strains of high and low virulence.</title>
        <authorList>
            <person name="Bradwell K.R."/>
            <person name="Koparde V.N."/>
            <person name="Matveyev A.V."/>
            <person name="Serrano M.G."/>
            <person name="Alves J.M."/>
            <person name="Parikh H."/>
            <person name="Huang B."/>
            <person name="Lee V."/>
            <person name="Espinosa-Alvarez O."/>
            <person name="Ortiz P.A."/>
            <person name="Costa-Martins A.G."/>
            <person name="Teixeira M.M."/>
            <person name="Buck G.A."/>
        </authorList>
    </citation>
    <scope>NUCLEOTIDE SEQUENCE [LARGE SCALE GENOMIC DNA]</scope>
    <source>
        <strain evidence="4 5">AM80</strain>
    </source>
</reference>
<evidence type="ECO:0000313" key="5">
    <source>
        <dbReference type="Proteomes" id="UP000283634"/>
    </source>
</evidence>
<dbReference type="SUPFAM" id="SSF47473">
    <property type="entry name" value="EF-hand"/>
    <property type="match status" value="1"/>
</dbReference>
<dbReference type="OMA" id="ESRMHRQ"/>
<feature type="domain" description="EF-hand" evidence="3">
    <location>
        <begin position="95"/>
        <end position="130"/>
    </location>
</feature>
<evidence type="ECO:0000313" key="4">
    <source>
        <dbReference type="EMBL" id="RNE99447.1"/>
    </source>
</evidence>
<dbReference type="GO" id="GO:0005509">
    <property type="term" value="F:calcium ion binding"/>
    <property type="evidence" value="ECO:0007669"/>
    <property type="project" value="InterPro"/>
</dbReference>
<keyword evidence="5" id="KW-1185">Reference proteome</keyword>
<dbReference type="VEuPathDB" id="TriTrypDB:TRSC58_07082"/>
<dbReference type="PROSITE" id="PS50222">
    <property type="entry name" value="EF_HAND_2"/>
    <property type="match status" value="4"/>
</dbReference>
<dbReference type="InterPro" id="IPR018247">
    <property type="entry name" value="EF_Hand_1_Ca_BS"/>
</dbReference>
<organism evidence="4 5">
    <name type="scientific">Trypanosoma rangeli</name>
    <dbReference type="NCBI Taxonomy" id="5698"/>
    <lineage>
        <taxon>Eukaryota</taxon>
        <taxon>Discoba</taxon>
        <taxon>Euglenozoa</taxon>
        <taxon>Kinetoplastea</taxon>
        <taxon>Metakinetoplastina</taxon>
        <taxon>Trypanosomatida</taxon>
        <taxon>Trypanosomatidae</taxon>
        <taxon>Trypanosoma</taxon>
        <taxon>Herpetosoma</taxon>
    </lineage>
</organism>
<dbReference type="InterPro" id="IPR011992">
    <property type="entry name" value="EF-hand-dom_pair"/>
</dbReference>
<keyword evidence="2" id="KW-0106">Calcium</keyword>
<dbReference type="PANTHER" id="PTHR46311">
    <property type="entry name" value="CALCIUM-BINDING PROTEIN 8-RELATED"/>
    <property type="match status" value="1"/>
</dbReference>
<dbReference type="EMBL" id="MKGL01000386">
    <property type="protein sequence ID" value="RNE99447.1"/>
    <property type="molecule type" value="Genomic_DNA"/>
</dbReference>
<dbReference type="InterPro" id="IPR051111">
    <property type="entry name" value="Ca-binding_regulatory"/>
</dbReference>
<feature type="non-terminal residue" evidence="4">
    <location>
        <position position="1"/>
    </location>
</feature>
<dbReference type="RefSeq" id="XP_029235208.1">
    <property type="nucleotide sequence ID" value="XM_029384957.1"/>
</dbReference>
<gene>
    <name evidence="4" type="ORF">TraAM80_08199</name>
</gene>
<dbReference type="GO" id="GO:0032588">
    <property type="term" value="C:trans-Golgi network membrane"/>
    <property type="evidence" value="ECO:0007669"/>
    <property type="project" value="TreeGrafter"/>
</dbReference>
<dbReference type="Gene3D" id="1.10.238.10">
    <property type="entry name" value="EF-hand"/>
    <property type="match status" value="2"/>
</dbReference>
<dbReference type="Pfam" id="PF13499">
    <property type="entry name" value="EF-hand_7"/>
    <property type="match status" value="2"/>
</dbReference>
<dbReference type="Proteomes" id="UP000283634">
    <property type="component" value="Unassembled WGS sequence"/>
</dbReference>
<dbReference type="OrthoDB" id="26525at2759"/>
<evidence type="ECO:0000259" key="3">
    <source>
        <dbReference type="PROSITE" id="PS50222"/>
    </source>
</evidence>
<dbReference type="FunFam" id="1.10.238.10:FF:000001">
    <property type="entry name" value="Calmodulin 1"/>
    <property type="match status" value="1"/>
</dbReference>